<evidence type="ECO:0000256" key="5">
    <source>
        <dbReference type="ARBA" id="ARBA00022989"/>
    </source>
</evidence>
<evidence type="ECO:0000313" key="16">
    <source>
        <dbReference type="EMBL" id="CAG7836493.1"/>
    </source>
</evidence>
<keyword evidence="4" id="KW-0677">Repeat</keyword>
<name>A0A8J2LJ89_9HEXA</name>
<dbReference type="Pfam" id="PF00520">
    <property type="entry name" value="Ion_trans"/>
    <property type="match status" value="1"/>
</dbReference>
<evidence type="ECO:0000256" key="13">
    <source>
        <dbReference type="SAM" id="Phobius"/>
    </source>
</evidence>
<dbReference type="GO" id="GO:0006511">
    <property type="term" value="P:ubiquitin-dependent protein catabolic process"/>
    <property type="evidence" value="ECO:0007669"/>
    <property type="project" value="InterPro"/>
</dbReference>
<feature type="region of interest" description="Disordered" evidence="12">
    <location>
        <begin position="855"/>
        <end position="876"/>
    </location>
</feature>
<keyword evidence="6 11" id="KW-0040">ANK repeat</keyword>
<proteinExistence type="predicted"/>
<protein>
    <submittedName>
        <fullName evidence="16">Uncharacterized protein</fullName>
    </submittedName>
</protein>
<evidence type="ECO:0000256" key="8">
    <source>
        <dbReference type="ARBA" id="ARBA00023136"/>
    </source>
</evidence>
<evidence type="ECO:0000256" key="3">
    <source>
        <dbReference type="ARBA" id="ARBA00022692"/>
    </source>
</evidence>
<dbReference type="PANTHER" id="PTHR47143">
    <property type="entry name" value="TRANSIENT RECEPTOR POTENTIAL CATION CHANNEL PROTEIN PAINLESS"/>
    <property type="match status" value="1"/>
</dbReference>
<dbReference type="Pfam" id="PF12796">
    <property type="entry name" value="Ank_2"/>
    <property type="match status" value="1"/>
</dbReference>
<evidence type="ECO:0000256" key="11">
    <source>
        <dbReference type="PROSITE-ProRule" id="PRU00023"/>
    </source>
</evidence>
<evidence type="ECO:0000256" key="1">
    <source>
        <dbReference type="ARBA" id="ARBA00004141"/>
    </source>
</evidence>
<dbReference type="Proteomes" id="UP000708208">
    <property type="component" value="Unassembled WGS sequence"/>
</dbReference>
<evidence type="ECO:0000256" key="2">
    <source>
        <dbReference type="ARBA" id="ARBA00022448"/>
    </source>
</evidence>
<feature type="transmembrane region" description="Helical" evidence="13">
    <location>
        <begin position="619"/>
        <end position="639"/>
    </location>
</feature>
<dbReference type="PANTHER" id="PTHR47143:SF1">
    <property type="entry name" value="ION_TRANS DOMAIN-CONTAINING PROTEIN"/>
    <property type="match status" value="1"/>
</dbReference>
<evidence type="ECO:0000259" key="15">
    <source>
        <dbReference type="Pfam" id="PF03931"/>
    </source>
</evidence>
<evidence type="ECO:0000256" key="9">
    <source>
        <dbReference type="ARBA" id="ARBA00023180"/>
    </source>
</evidence>
<evidence type="ECO:0000256" key="7">
    <source>
        <dbReference type="ARBA" id="ARBA00023065"/>
    </source>
</evidence>
<evidence type="ECO:0000313" key="17">
    <source>
        <dbReference type="Proteomes" id="UP000708208"/>
    </source>
</evidence>
<feature type="domain" description="SKP1 component POZ" evidence="15">
    <location>
        <begin position="7"/>
        <end position="73"/>
    </location>
</feature>
<comment type="caution">
    <text evidence="16">The sequence shown here is derived from an EMBL/GenBank/DDBJ whole genome shotgun (WGS) entry which is preliminary data.</text>
</comment>
<feature type="transmembrane region" description="Helical" evidence="13">
    <location>
        <begin position="730"/>
        <end position="750"/>
    </location>
</feature>
<keyword evidence="9" id="KW-0325">Glycoprotein</keyword>
<evidence type="ECO:0000256" key="12">
    <source>
        <dbReference type="SAM" id="MobiDB-lite"/>
    </source>
</evidence>
<feature type="domain" description="Ion transport" evidence="14">
    <location>
        <begin position="569"/>
        <end position="762"/>
    </location>
</feature>
<dbReference type="InterPro" id="IPR001232">
    <property type="entry name" value="SKP1-like"/>
</dbReference>
<keyword evidence="2" id="KW-0813">Transport</keyword>
<keyword evidence="7" id="KW-0406">Ion transport</keyword>
<dbReference type="EMBL" id="CAJVCH010571053">
    <property type="protein sequence ID" value="CAG7836493.1"/>
    <property type="molecule type" value="Genomic_DNA"/>
</dbReference>
<dbReference type="SMART" id="SM00248">
    <property type="entry name" value="ANK"/>
    <property type="match status" value="3"/>
</dbReference>
<dbReference type="InterPro" id="IPR052076">
    <property type="entry name" value="TRP_cation_channel"/>
</dbReference>
<evidence type="ECO:0000256" key="10">
    <source>
        <dbReference type="ARBA" id="ARBA00023303"/>
    </source>
</evidence>
<dbReference type="PROSITE" id="PS50297">
    <property type="entry name" value="ANK_REP_REGION"/>
    <property type="match status" value="1"/>
</dbReference>
<dbReference type="PROSITE" id="PS50088">
    <property type="entry name" value="ANK_REPEAT"/>
    <property type="match status" value="1"/>
</dbReference>
<gene>
    <name evidence="16" type="ORF">AFUS01_LOCUS45731</name>
</gene>
<feature type="repeat" description="ANK" evidence="11">
    <location>
        <begin position="325"/>
        <end position="357"/>
    </location>
</feature>
<keyword evidence="3 13" id="KW-0812">Transmembrane</keyword>
<evidence type="ECO:0000256" key="4">
    <source>
        <dbReference type="ARBA" id="ARBA00022737"/>
    </source>
</evidence>
<evidence type="ECO:0000259" key="14">
    <source>
        <dbReference type="Pfam" id="PF00520"/>
    </source>
</evidence>
<keyword evidence="17" id="KW-1185">Reference proteome</keyword>
<keyword evidence="8 13" id="KW-0472">Membrane</keyword>
<reference evidence="16" key="1">
    <citation type="submission" date="2021-06" db="EMBL/GenBank/DDBJ databases">
        <authorList>
            <person name="Hodson N. C."/>
            <person name="Mongue J. A."/>
            <person name="Jaron S. K."/>
        </authorList>
    </citation>
    <scope>NUCLEOTIDE SEQUENCE</scope>
</reference>
<comment type="subcellular location">
    <subcellularLocation>
        <location evidence="1">Membrane</location>
        <topology evidence="1">Multi-pass membrane protein</topology>
    </subcellularLocation>
</comment>
<evidence type="ECO:0000256" key="6">
    <source>
        <dbReference type="ARBA" id="ARBA00023043"/>
    </source>
</evidence>
<accession>A0A8J2LJ89</accession>
<keyword evidence="5 13" id="KW-1133">Transmembrane helix</keyword>
<dbReference type="SMART" id="SM00512">
    <property type="entry name" value="Skp1"/>
    <property type="match status" value="1"/>
</dbReference>
<feature type="transmembrane region" description="Helical" evidence="13">
    <location>
        <begin position="469"/>
        <end position="490"/>
    </location>
</feature>
<dbReference type="GO" id="GO:0034703">
    <property type="term" value="C:cation channel complex"/>
    <property type="evidence" value="ECO:0007669"/>
    <property type="project" value="UniProtKB-ARBA"/>
</dbReference>
<dbReference type="OrthoDB" id="7464126at2759"/>
<sequence>MERSEKIVVLTARDWDDKIIIDEKTANVSGTIRGMMEASVEESNGSNLYPILIDCPHADVLEKVMEWAKHHKVQYDHPNEVPRSDDEYSVWDLMYFNVSDNTLLKILVVSNYLEMADLFRQTITMLRHRLRSQTEDQLRRRAGAYGEQGDLFDDEEQAQVKRENAMVKLSKEILMLIRRALRSGTPVIPFGFDFMVSYTQLRMHHGKKRAEDVSVAFSRAEIDATDSPTGSWRPVLHGVQDPHHECTITCTSPLINAARNASPEEMEMALETGANVNGRDCMGRTALHWAVTVGCNCDSCIANSYKCMSLLVDYPRCDINAQDNQGFTPLHLAAESQSTRCASKLLYNGADVSIKSKDGTKALILIIEKIPDAMECLLDTAVTVDKYDINNVKCEIRLDFGAIVGYSETRGWSRYTNKNKSTKERLGKPRKEMLLLTLILDASSGSRKKILTHPLIAIFLYLKWRRVRIVFWATILCNVLLLLLYSLYVLDVYLVSCPYRPKLTEPAAVKAAKTLGVLTADNHTMDFIKFSWFQFTPTIAEVTETMKGDGCHLEIGPTVKSVLLLGLSSFMVINEVFKILPAPRAYMKRTMNKIQWTLFFFIFLTSWPAFMSAPNISFWQYQAAAFGLFLAWALMLSQIGKFPKLGLYVDILGHVLKNFGFFMFTYASLVIAFALSFCVLFPGNAPYSSIPLAVLKVLMMMVGEVNYEDLFYGNEESPVDDLLYPLTGHILYGAFVIMITIVLMNLLVGLTVSDIQGLKKDAELTRISRQISEISQLESLIFSRRVQSFFPGRLGSFIRESILVVPPGKINDEDPDLSPYMDSCNVRIRPNDQNDETIPEELKVPLLKLVAGKHRSTKMNRCPKNPSNIEPNKQQRDPMIFRKNHYHFDERNLELIQKLEDKIMERMTIQMDRLYQKLEKKIVEN</sequence>
<feature type="transmembrane region" description="Helical" evidence="13">
    <location>
        <begin position="594"/>
        <end position="613"/>
    </location>
</feature>
<dbReference type="InterPro" id="IPR005821">
    <property type="entry name" value="Ion_trans_dom"/>
</dbReference>
<keyword evidence="10" id="KW-0407">Ion channel</keyword>
<dbReference type="AlphaFoldDB" id="A0A8J2LJ89"/>
<dbReference type="InterPro" id="IPR016073">
    <property type="entry name" value="Skp1_comp_POZ"/>
</dbReference>
<dbReference type="InterPro" id="IPR002110">
    <property type="entry name" value="Ankyrin_rpt"/>
</dbReference>
<dbReference type="Pfam" id="PF03931">
    <property type="entry name" value="Skp1_POZ"/>
    <property type="match status" value="1"/>
</dbReference>
<feature type="transmembrane region" description="Helical" evidence="13">
    <location>
        <begin position="659"/>
        <end position="682"/>
    </location>
</feature>
<organism evidence="16 17">
    <name type="scientific">Allacma fusca</name>
    <dbReference type="NCBI Taxonomy" id="39272"/>
    <lineage>
        <taxon>Eukaryota</taxon>
        <taxon>Metazoa</taxon>
        <taxon>Ecdysozoa</taxon>
        <taxon>Arthropoda</taxon>
        <taxon>Hexapoda</taxon>
        <taxon>Collembola</taxon>
        <taxon>Symphypleona</taxon>
        <taxon>Sminthuridae</taxon>
        <taxon>Allacma</taxon>
    </lineage>
</organism>
<dbReference type="GO" id="GO:0005216">
    <property type="term" value="F:monoatomic ion channel activity"/>
    <property type="evidence" value="ECO:0007669"/>
    <property type="project" value="InterPro"/>
</dbReference>